<proteinExistence type="predicted"/>
<feature type="region of interest" description="Disordered" evidence="1">
    <location>
        <begin position="23"/>
        <end position="42"/>
    </location>
</feature>
<comment type="caution">
    <text evidence="3">The sequence shown here is derived from an EMBL/GenBank/DDBJ whole genome shotgun (WGS) entry which is preliminary data.</text>
</comment>
<accession>A0AAD8IFF6</accession>
<dbReference type="PANTHER" id="PTHR36381:SF1">
    <property type="entry name" value="ETHYLENE-REGULATED TRANSCRIPT 2 (ERT2)"/>
    <property type="match status" value="1"/>
</dbReference>
<reference evidence="3" key="1">
    <citation type="submission" date="2023-02" db="EMBL/GenBank/DDBJ databases">
        <title>Genome of toxic invasive species Heracleum sosnowskyi carries increased number of genes despite the absence of recent whole-genome duplications.</title>
        <authorList>
            <person name="Schelkunov M."/>
            <person name="Shtratnikova V."/>
            <person name="Makarenko M."/>
            <person name="Klepikova A."/>
            <person name="Omelchenko D."/>
            <person name="Novikova G."/>
            <person name="Obukhova E."/>
            <person name="Bogdanov V."/>
            <person name="Penin A."/>
            <person name="Logacheva M."/>
        </authorList>
    </citation>
    <scope>NUCLEOTIDE SEQUENCE</scope>
    <source>
        <strain evidence="3">Hsosn_3</strain>
        <tissue evidence="3">Leaf</tissue>
    </source>
</reference>
<keyword evidence="2" id="KW-1133">Transmembrane helix</keyword>
<feature type="transmembrane region" description="Helical" evidence="2">
    <location>
        <begin position="65"/>
        <end position="81"/>
    </location>
</feature>
<organism evidence="3 4">
    <name type="scientific">Heracleum sosnowskyi</name>
    <dbReference type="NCBI Taxonomy" id="360622"/>
    <lineage>
        <taxon>Eukaryota</taxon>
        <taxon>Viridiplantae</taxon>
        <taxon>Streptophyta</taxon>
        <taxon>Embryophyta</taxon>
        <taxon>Tracheophyta</taxon>
        <taxon>Spermatophyta</taxon>
        <taxon>Magnoliopsida</taxon>
        <taxon>eudicotyledons</taxon>
        <taxon>Gunneridae</taxon>
        <taxon>Pentapetalae</taxon>
        <taxon>asterids</taxon>
        <taxon>campanulids</taxon>
        <taxon>Apiales</taxon>
        <taxon>Apiaceae</taxon>
        <taxon>Apioideae</taxon>
        <taxon>apioid superclade</taxon>
        <taxon>Tordylieae</taxon>
        <taxon>Tordyliinae</taxon>
        <taxon>Heracleum</taxon>
    </lineage>
</organism>
<dbReference type="PANTHER" id="PTHR36381">
    <property type="entry name" value="ETHYLENE-REGULATED TRANSCRIPT 2 (ERT2)"/>
    <property type="match status" value="1"/>
</dbReference>
<keyword evidence="2" id="KW-0472">Membrane</keyword>
<feature type="compositionally biased region" description="Polar residues" evidence="1">
    <location>
        <begin position="33"/>
        <end position="42"/>
    </location>
</feature>
<keyword evidence="2" id="KW-0812">Transmembrane</keyword>
<protein>
    <submittedName>
        <fullName evidence="3">Uncharacterized protein</fullName>
    </submittedName>
</protein>
<keyword evidence="4" id="KW-1185">Reference proteome</keyword>
<dbReference type="Proteomes" id="UP001237642">
    <property type="component" value="Unassembled WGS sequence"/>
</dbReference>
<feature type="transmembrane region" description="Helical" evidence="2">
    <location>
        <begin position="271"/>
        <end position="287"/>
    </location>
</feature>
<sequence>MSLQSKKGSSLVDLYNLNRDLLKKPASKKPTKRQNSSVASKFSTKLEDPAETCPKKFAKWERKDLFLAVLKILSVVVVALMTKRIVLGATLSAFCLFFLEYVVKYLYRFLRRLLICRTKITKVSFTRTEWDNSAGGSVPGCSSLTVSTEEVQDLPADSDSDVGFSDSTNLDSSKISEFEDRGSGKGSLESDQDSNCEGLSCKGKCSRKEKVKCKMKKLVPKKIRKSIKKRSCFKREGTDILEEDNCEAKDYDTELDASDDSEDNTIDVRSLISKYWFFCFIALAGLSQGRSLAVVFTLFWCLIVKLVEFLINRRELH</sequence>
<gene>
    <name evidence="3" type="ORF">POM88_022569</name>
</gene>
<evidence type="ECO:0000256" key="1">
    <source>
        <dbReference type="SAM" id="MobiDB-lite"/>
    </source>
</evidence>
<feature type="transmembrane region" description="Helical" evidence="2">
    <location>
        <begin position="293"/>
        <end position="311"/>
    </location>
</feature>
<name>A0AAD8IFF6_9APIA</name>
<reference evidence="3" key="2">
    <citation type="submission" date="2023-05" db="EMBL/GenBank/DDBJ databases">
        <authorList>
            <person name="Schelkunov M.I."/>
        </authorList>
    </citation>
    <scope>NUCLEOTIDE SEQUENCE</scope>
    <source>
        <strain evidence="3">Hsosn_3</strain>
        <tissue evidence="3">Leaf</tissue>
    </source>
</reference>
<dbReference type="AlphaFoldDB" id="A0AAD8IFF6"/>
<dbReference type="EMBL" id="JAUIZM010000005">
    <property type="protein sequence ID" value="KAK1384834.1"/>
    <property type="molecule type" value="Genomic_DNA"/>
</dbReference>
<feature type="region of interest" description="Disordered" evidence="1">
    <location>
        <begin position="154"/>
        <end position="197"/>
    </location>
</feature>
<feature type="compositionally biased region" description="Basic and acidic residues" evidence="1">
    <location>
        <begin position="174"/>
        <end position="183"/>
    </location>
</feature>
<evidence type="ECO:0000313" key="3">
    <source>
        <dbReference type="EMBL" id="KAK1384834.1"/>
    </source>
</evidence>
<feature type="transmembrane region" description="Helical" evidence="2">
    <location>
        <begin position="87"/>
        <end position="107"/>
    </location>
</feature>
<evidence type="ECO:0000256" key="2">
    <source>
        <dbReference type="SAM" id="Phobius"/>
    </source>
</evidence>
<evidence type="ECO:0000313" key="4">
    <source>
        <dbReference type="Proteomes" id="UP001237642"/>
    </source>
</evidence>